<evidence type="ECO:0000313" key="12">
    <source>
        <dbReference type="Proteomes" id="UP000460718"/>
    </source>
</evidence>
<sequence>MIPAISTINRRLLKNFCELELKLPLEQMTNEKFISAISQILSSMMNDQIPNMHAIMSQHFKMDLRQKDVKARVLNYFDRFDELVEEYGLSIALDGNDKLKCKLLTENLRPASLKEQVQLYQDLDPTVKIHVPRLFDVIKAEALKNQQSFDLYQTTRDKGPIKSTVKTFLQGSMPQQSVEKPRFAREDRRDGKPVARKRDDAPAQGCLHCKGPHWVSDRPVATDEQKKTARRTFMEQRKGGEAAKMKRVMNKDEELEPKHVAFNGVVTMMYHPDSGSKHNIVPRHIVNEISRVCPRVKVQPLTKPIDGKAVGGAIIRCTDSVQLDLELITPVGKVRLRNVTCVITETKEDEFLLGSLTLKTLGIDVDEQLAALANREVVDFDPFESSVPMSFNLPDKNKIVARLCELVNEGVANGFPVERKRELYDVVTRYDICRLSIGKDPPSKIEPFEIRFKEGTVPIRCRSRTYAPAEREWMKQFNESLVALGWVYRNESSRWASPARLVKKPGKAGELRQAVDLHRANQQIIPLAGSMPSLSTRLQHAKNKKHKQTVDFIKSFWQMALAAGSQESQSYMTEDGIFTPTRLQQGSVDSSIHFQQFVEKIMREADLLYKNVLPWVDDLLMYADTIDEFLSVLDRVYSTLADNGLYLGLDKICLYTQNAKWCGRVITPDGVAYDPAKIQTLIDMPEPDTAAALQQFLCAAGWMRNSLVDFARVAAPWQERLQEALAGSKRTKQAAARIPISFTDAERTCFTQVKELLSNSATLVLPDDSDEICVFTDASDLGWSIILTIVSNWDPVKDITAQDHQLVHCMSGTFKGASQHWSVTEKEAYPIISAATDLDYLLIRSKGFRLYSDHRNLIFLFAPSEEIKKHWRR</sequence>
<gene>
    <name evidence="11" type="ORF">PF011_g28874</name>
</gene>
<dbReference type="InterPro" id="IPR043502">
    <property type="entry name" value="DNA/RNA_pol_sf"/>
</dbReference>
<dbReference type="Gene3D" id="3.10.10.10">
    <property type="entry name" value="HIV Type 1 Reverse Transcriptase, subunit A, domain 1"/>
    <property type="match status" value="1"/>
</dbReference>
<dbReference type="Proteomes" id="UP000460718">
    <property type="component" value="Unassembled WGS sequence"/>
</dbReference>
<accession>A0A6A3H552</accession>
<keyword evidence="5" id="KW-0064">Aspartyl protease</keyword>
<dbReference type="CDD" id="cd01647">
    <property type="entry name" value="RT_LTR"/>
    <property type="match status" value="1"/>
</dbReference>
<keyword evidence="6" id="KW-0255">Endonuclease</keyword>
<dbReference type="GO" id="GO:0006508">
    <property type="term" value="P:proteolysis"/>
    <property type="evidence" value="ECO:0007669"/>
    <property type="project" value="UniProtKB-KW"/>
</dbReference>
<evidence type="ECO:0000256" key="7">
    <source>
        <dbReference type="ARBA" id="ARBA00022801"/>
    </source>
</evidence>
<keyword evidence="4" id="KW-0540">Nuclease</keyword>
<feature type="region of interest" description="Disordered" evidence="9">
    <location>
        <begin position="171"/>
        <end position="204"/>
    </location>
</feature>
<protein>
    <recommendedName>
        <fullName evidence="10">Reverse transcriptase domain-containing protein</fullName>
    </recommendedName>
</protein>
<dbReference type="InterPro" id="IPR051320">
    <property type="entry name" value="Viral_Replic_Matur_Polypro"/>
</dbReference>
<evidence type="ECO:0000256" key="9">
    <source>
        <dbReference type="SAM" id="MobiDB-lite"/>
    </source>
</evidence>
<evidence type="ECO:0000256" key="2">
    <source>
        <dbReference type="ARBA" id="ARBA00022679"/>
    </source>
</evidence>
<dbReference type="EMBL" id="QXFW01004908">
    <property type="protein sequence ID" value="KAE8963878.1"/>
    <property type="molecule type" value="Genomic_DNA"/>
</dbReference>
<dbReference type="Gene3D" id="3.30.70.270">
    <property type="match status" value="2"/>
</dbReference>
<evidence type="ECO:0000256" key="8">
    <source>
        <dbReference type="ARBA" id="ARBA00022918"/>
    </source>
</evidence>
<dbReference type="PROSITE" id="PS50878">
    <property type="entry name" value="RT_POL"/>
    <property type="match status" value="1"/>
</dbReference>
<dbReference type="PANTHER" id="PTHR33064:SF37">
    <property type="entry name" value="RIBONUCLEASE H"/>
    <property type="match status" value="1"/>
</dbReference>
<keyword evidence="3" id="KW-0548">Nucleotidyltransferase</keyword>
<evidence type="ECO:0000256" key="3">
    <source>
        <dbReference type="ARBA" id="ARBA00022695"/>
    </source>
</evidence>
<evidence type="ECO:0000313" key="11">
    <source>
        <dbReference type="EMBL" id="KAE8963878.1"/>
    </source>
</evidence>
<name>A0A6A3H552_9STRA</name>
<organism evidence="11 12">
    <name type="scientific">Phytophthora fragariae</name>
    <dbReference type="NCBI Taxonomy" id="53985"/>
    <lineage>
        <taxon>Eukaryota</taxon>
        <taxon>Sar</taxon>
        <taxon>Stramenopiles</taxon>
        <taxon>Oomycota</taxon>
        <taxon>Peronosporomycetes</taxon>
        <taxon>Peronosporales</taxon>
        <taxon>Peronosporaceae</taxon>
        <taxon>Phytophthora</taxon>
    </lineage>
</organism>
<keyword evidence="8" id="KW-0695">RNA-directed DNA polymerase</keyword>
<dbReference type="GO" id="GO:0004519">
    <property type="term" value="F:endonuclease activity"/>
    <property type="evidence" value="ECO:0007669"/>
    <property type="project" value="UniProtKB-KW"/>
</dbReference>
<evidence type="ECO:0000256" key="5">
    <source>
        <dbReference type="ARBA" id="ARBA00022750"/>
    </source>
</evidence>
<evidence type="ECO:0000256" key="1">
    <source>
        <dbReference type="ARBA" id="ARBA00022670"/>
    </source>
</evidence>
<proteinExistence type="predicted"/>
<dbReference type="GO" id="GO:0004190">
    <property type="term" value="F:aspartic-type endopeptidase activity"/>
    <property type="evidence" value="ECO:0007669"/>
    <property type="project" value="UniProtKB-KW"/>
</dbReference>
<dbReference type="InterPro" id="IPR000477">
    <property type="entry name" value="RT_dom"/>
</dbReference>
<dbReference type="PANTHER" id="PTHR33064">
    <property type="entry name" value="POL PROTEIN"/>
    <property type="match status" value="1"/>
</dbReference>
<evidence type="ECO:0000256" key="4">
    <source>
        <dbReference type="ARBA" id="ARBA00022722"/>
    </source>
</evidence>
<evidence type="ECO:0000259" key="10">
    <source>
        <dbReference type="PROSITE" id="PS50878"/>
    </source>
</evidence>
<dbReference type="InterPro" id="IPR041373">
    <property type="entry name" value="RT_RNaseH"/>
</dbReference>
<keyword evidence="2" id="KW-0808">Transferase</keyword>
<comment type="caution">
    <text evidence="11">The sequence shown here is derived from an EMBL/GenBank/DDBJ whole genome shotgun (WGS) entry which is preliminary data.</text>
</comment>
<keyword evidence="1" id="KW-0645">Protease</keyword>
<evidence type="ECO:0000256" key="6">
    <source>
        <dbReference type="ARBA" id="ARBA00022759"/>
    </source>
</evidence>
<dbReference type="GO" id="GO:0003964">
    <property type="term" value="F:RNA-directed DNA polymerase activity"/>
    <property type="evidence" value="ECO:0007669"/>
    <property type="project" value="UniProtKB-KW"/>
</dbReference>
<feature type="domain" description="Reverse transcriptase" evidence="10">
    <location>
        <begin position="483"/>
        <end position="666"/>
    </location>
</feature>
<reference evidence="11 12" key="1">
    <citation type="submission" date="2018-09" db="EMBL/GenBank/DDBJ databases">
        <title>Genomic investigation of the strawberry pathogen Phytophthora fragariae indicates pathogenicity is determined by transcriptional variation in three key races.</title>
        <authorList>
            <person name="Adams T.M."/>
            <person name="Armitage A.D."/>
            <person name="Sobczyk M.K."/>
            <person name="Bates H.J."/>
            <person name="Dunwell J.M."/>
            <person name="Nellist C.F."/>
            <person name="Harrison R.J."/>
        </authorList>
    </citation>
    <scope>NUCLEOTIDE SEQUENCE [LARGE SCALE GENOMIC DNA]</scope>
    <source>
        <strain evidence="11 12">SCRP245</strain>
    </source>
</reference>
<dbReference type="Pfam" id="PF00078">
    <property type="entry name" value="RVT_1"/>
    <property type="match status" value="1"/>
</dbReference>
<feature type="compositionally biased region" description="Basic and acidic residues" evidence="9">
    <location>
        <begin position="179"/>
        <end position="201"/>
    </location>
</feature>
<dbReference type="SUPFAM" id="SSF56672">
    <property type="entry name" value="DNA/RNA polymerases"/>
    <property type="match status" value="1"/>
</dbReference>
<keyword evidence="7" id="KW-0378">Hydrolase</keyword>
<dbReference type="InterPro" id="IPR043128">
    <property type="entry name" value="Rev_trsase/Diguanyl_cyclase"/>
</dbReference>
<dbReference type="AlphaFoldDB" id="A0A6A3H552"/>
<dbReference type="Pfam" id="PF17917">
    <property type="entry name" value="RT_RNaseH"/>
    <property type="match status" value="1"/>
</dbReference>